<comment type="caution">
    <text evidence="2">The sequence shown here is derived from an EMBL/GenBank/DDBJ whole genome shotgun (WGS) entry which is preliminary data.</text>
</comment>
<dbReference type="InterPro" id="IPR013785">
    <property type="entry name" value="Aldolase_TIM"/>
</dbReference>
<dbReference type="Proteomes" id="UP000185728">
    <property type="component" value="Unassembled WGS sequence"/>
</dbReference>
<gene>
    <name evidence="2" type="ORF">SAMN05421766_107101</name>
</gene>
<keyword evidence="3" id="KW-1185">Reference proteome</keyword>
<dbReference type="InterPro" id="IPR017853">
    <property type="entry name" value="GH"/>
</dbReference>
<name>A0ABY1L163_9FLAO</name>
<dbReference type="RefSeq" id="WP_076456763.1">
    <property type="nucleotide sequence ID" value="NZ_FTOB01000007.1"/>
</dbReference>
<accession>A0ABY1L163</accession>
<evidence type="ECO:0000313" key="2">
    <source>
        <dbReference type="EMBL" id="SIT02908.1"/>
    </source>
</evidence>
<evidence type="ECO:0000256" key="1">
    <source>
        <dbReference type="SAM" id="SignalP"/>
    </source>
</evidence>
<keyword evidence="1" id="KW-0732">Signal</keyword>
<evidence type="ECO:0008006" key="4">
    <source>
        <dbReference type="Google" id="ProtNLM"/>
    </source>
</evidence>
<sequence length="701" mass="80524">MKIQSIALLTFLSIVLASVQVRAQSEAHGNELSVTLHGAKATFKNKVLRVTTGKVERTWEWSGSGFKTLSFKNTRSGKEWCTEKSPYDSDWNLPTKIENASPARLIAVEGITTDDEKFTTEHILVRALVRYDSGIELNYLVRVYPNAPGIWTALEVRAINGFSPEGIPEDLAMYKSYGSNQPIKIARNEFIPVNFSQPNQRRYWGIYNNPGNRVNTDDMVKERIVKGYPIFQDEQNTWANGLVVQAEDEGLILVKESNKTVNKYGHQTGSFYCTPTGVEVTGWGLKPKEITSEFKRTWATWSILYSGGSDASELAFKRFDRIRYPINIERDMHILIDTWGSDWQNGEDDKIYGRQNSEFSVIEKEIKSAADLGIDIVRIDDGWQEGGTKSKKSWHPNTNVGYDANWKKTKKLSKKYKVGIGLWAAIRYITPEELIKNQEQLNVATWKFDFDKLEDHDAFADRIKGIREFIKKTDYSTQTSWCPEYDDQRYGWYSPAREVGPMYFQNIQNNLPSHLAYVPYITLRHHWMMAKYYNMNDLQAHWQNTSRTNPKYSDAHLHSQSYAAMSAFMAAPSCFMLTQLLKPEERDELRDVIGLYKEHRKGIWENYVFPIGEEPNNASWTGFQIADPEKKEGYLMIFREIGNKDPQGKIALKFLNGKKVSLTDLEKPKAGTSDEMKVENGNLILTIPEPAGYRFIKYETD</sequence>
<organism evidence="2 3">
    <name type="scientific">Zobellia uliginosa</name>
    <dbReference type="NCBI Taxonomy" id="143224"/>
    <lineage>
        <taxon>Bacteria</taxon>
        <taxon>Pseudomonadati</taxon>
        <taxon>Bacteroidota</taxon>
        <taxon>Flavobacteriia</taxon>
        <taxon>Flavobacteriales</taxon>
        <taxon>Flavobacteriaceae</taxon>
        <taxon>Zobellia</taxon>
    </lineage>
</organism>
<feature type="signal peptide" evidence="1">
    <location>
        <begin position="1"/>
        <end position="23"/>
    </location>
</feature>
<dbReference type="Gene3D" id="3.20.20.70">
    <property type="entry name" value="Aldolase class I"/>
    <property type="match status" value="1"/>
</dbReference>
<reference evidence="2 3" key="1">
    <citation type="submission" date="2017-01" db="EMBL/GenBank/DDBJ databases">
        <authorList>
            <person name="Varghese N."/>
            <person name="Submissions S."/>
        </authorList>
    </citation>
    <scope>NUCLEOTIDE SEQUENCE [LARGE SCALE GENOMIC DNA]</scope>
    <source>
        <strain evidence="2 3">DSM 2061</strain>
    </source>
</reference>
<evidence type="ECO:0000313" key="3">
    <source>
        <dbReference type="Proteomes" id="UP000185728"/>
    </source>
</evidence>
<dbReference type="EMBL" id="FTOB01000007">
    <property type="protein sequence ID" value="SIT02908.1"/>
    <property type="molecule type" value="Genomic_DNA"/>
</dbReference>
<dbReference type="SUPFAM" id="SSF51445">
    <property type="entry name" value="(Trans)glycosidases"/>
    <property type="match status" value="1"/>
</dbReference>
<protein>
    <recommendedName>
        <fullName evidence="4">Alpha-galactosidase</fullName>
    </recommendedName>
</protein>
<feature type="chain" id="PRO_5045424462" description="Alpha-galactosidase" evidence="1">
    <location>
        <begin position="24"/>
        <end position="701"/>
    </location>
</feature>
<proteinExistence type="predicted"/>